<dbReference type="KEGG" id="asoc:CB4_02216"/>
<keyword evidence="2" id="KW-1185">Reference proteome</keyword>
<evidence type="ECO:0000313" key="2">
    <source>
        <dbReference type="Proteomes" id="UP000217696"/>
    </source>
</evidence>
<gene>
    <name evidence="1" type="primary">spo0A_2</name>
    <name evidence="1" type="ORF">CB4_02216</name>
</gene>
<dbReference type="PANTHER" id="PTHR43228:SF8">
    <property type="entry name" value="TRANSCRIPTIONAL REGULATORY PROTEIN GLNL"/>
    <property type="match status" value="1"/>
</dbReference>
<dbReference type="PROSITE" id="PS50110">
    <property type="entry name" value="RESPONSE_REGULATORY"/>
    <property type="match status" value="1"/>
</dbReference>
<dbReference type="RefSeq" id="WP_096465831.1">
    <property type="nucleotide sequence ID" value="NZ_AP017312.1"/>
</dbReference>
<name>A0A0U5AWC3_9BACL</name>
<organism evidence="1 2">
    <name type="scientific">Aneurinibacillus soli</name>
    <dbReference type="NCBI Taxonomy" id="1500254"/>
    <lineage>
        <taxon>Bacteria</taxon>
        <taxon>Bacillati</taxon>
        <taxon>Bacillota</taxon>
        <taxon>Bacilli</taxon>
        <taxon>Bacillales</taxon>
        <taxon>Paenibacillaceae</taxon>
        <taxon>Aneurinibacillus group</taxon>
        <taxon>Aneurinibacillus</taxon>
    </lineage>
</organism>
<reference evidence="1 2" key="1">
    <citation type="submission" date="2015-12" db="EMBL/GenBank/DDBJ databases">
        <title>Genome sequence of Aneurinibacillus soli.</title>
        <authorList>
            <person name="Lee J.S."/>
            <person name="Lee K.C."/>
            <person name="Kim K.K."/>
            <person name="Lee B.W."/>
        </authorList>
    </citation>
    <scope>NUCLEOTIDE SEQUENCE [LARGE SCALE GENOMIC DNA]</scope>
    <source>
        <strain evidence="1 2">CB4</strain>
    </source>
</reference>
<dbReference type="OrthoDB" id="1684633at2"/>
<dbReference type="InterPro" id="IPR001789">
    <property type="entry name" value="Sig_transdc_resp-reg_receiver"/>
</dbReference>
<dbReference type="Pfam" id="PF08664">
    <property type="entry name" value="YcbB"/>
    <property type="match status" value="1"/>
</dbReference>
<evidence type="ECO:0000313" key="1">
    <source>
        <dbReference type="EMBL" id="BAU28042.1"/>
    </source>
</evidence>
<dbReference type="EMBL" id="AP017312">
    <property type="protein sequence ID" value="BAU28042.1"/>
    <property type="molecule type" value="Genomic_DNA"/>
</dbReference>
<proteinExistence type="predicted"/>
<dbReference type="Gene3D" id="3.40.50.2300">
    <property type="match status" value="1"/>
</dbReference>
<protein>
    <submittedName>
        <fullName evidence="1">Stage 0 sporulation protein A</fullName>
    </submittedName>
</protein>
<dbReference type="Pfam" id="PF00072">
    <property type="entry name" value="Response_reg"/>
    <property type="match status" value="1"/>
</dbReference>
<dbReference type="InterPro" id="IPR011006">
    <property type="entry name" value="CheY-like_superfamily"/>
</dbReference>
<accession>A0A0U5AWC3</accession>
<dbReference type="Proteomes" id="UP000217696">
    <property type="component" value="Chromosome"/>
</dbReference>
<dbReference type="GO" id="GO:0000160">
    <property type="term" value="P:phosphorelay signal transduction system"/>
    <property type="evidence" value="ECO:0007669"/>
    <property type="project" value="InterPro"/>
</dbReference>
<dbReference type="SMART" id="SM00448">
    <property type="entry name" value="REC"/>
    <property type="match status" value="1"/>
</dbReference>
<dbReference type="CDD" id="cd17565">
    <property type="entry name" value="REC_GlnL-like"/>
    <property type="match status" value="1"/>
</dbReference>
<dbReference type="PANTHER" id="PTHR43228">
    <property type="entry name" value="TWO-COMPONENT RESPONSE REGULATOR"/>
    <property type="match status" value="1"/>
</dbReference>
<dbReference type="AlphaFoldDB" id="A0A0U5AWC3"/>
<sequence>MLFYITDDDEAVRSMLAQIIEDEDLGEVAGEAEDGSLLDGHMLTLKNIDILLIDLLMPDQDGIETIRRIKPSFTGKIIMISQVESKEMIGEAYSLGIEYYITKPINRIEVSMIIRKVIEQTRVEKSIQDIYRSFNTMLKLDNQQDRQKKSFNEQQIRTSGQFLLAELGIAGEKGSKDLLDMLDYLYQYEQEQTLKNGIPALKEIFLHVVQQRLGKVAAESEVKKEVKASEQRVRRAIYQSLNHFASLGLTDFSNWKFENYASKFFDFTSVRKKMTELENGSASSTSLAGINTKKFIQVLYFEAKRVQLES</sequence>
<dbReference type="InterPro" id="IPR013972">
    <property type="entry name" value="YcbB"/>
</dbReference>
<dbReference type="SUPFAM" id="SSF52172">
    <property type="entry name" value="CheY-like"/>
    <property type="match status" value="1"/>
</dbReference>
<dbReference type="InterPro" id="IPR052048">
    <property type="entry name" value="ST_Response_Regulator"/>
</dbReference>